<dbReference type="PANTHER" id="PTHR43883:SF1">
    <property type="entry name" value="GLUCONOKINASE"/>
    <property type="match status" value="1"/>
</dbReference>
<protein>
    <recommendedName>
        <fullName evidence="1">Aminoglycoside phosphotransferase domain-containing protein</fullName>
    </recommendedName>
</protein>
<dbReference type="SUPFAM" id="SSF56112">
    <property type="entry name" value="Protein kinase-like (PK-like)"/>
    <property type="match status" value="1"/>
</dbReference>
<feature type="domain" description="Aminoglycoside phosphotransferase" evidence="1">
    <location>
        <begin position="61"/>
        <end position="273"/>
    </location>
</feature>
<dbReference type="CDD" id="cd01983">
    <property type="entry name" value="SIMIBI"/>
    <property type="match status" value="1"/>
</dbReference>
<dbReference type="Pfam" id="PF01636">
    <property type="entry name" value="APH"/>
    <property type="match status" value="1"/>
</dbReference>
<dbReference type="Pfam" id="PF13671">
    <property type="entry name" value="AAA_33"/>
    <property type="match status" value="1"/>
</dbReference>
<dbReference type="InterPro" id="IPR052732">
    <property type="entry name" value="Cell-binding_unc_protein"/>
</dbReference>
<dbReference type="STRING" id="569882.SAMN04490248_1544"/>
<dbReference type="OrthoDB" id="9810277at2"/>
<dbReference type="InterPro" id="IPR011009">
    <property type="entry name" value="Kinase-like_dom_sf"/>
</dbReference>
<evidence type="ECO:0000259" key="1">
    <source>
        <dbReference type="Pfam" id="PF01636"/>
    </source>
</evidence>
<dbReference type="InterPro" id="IPR002575">
    <property type="entry name" value="Aminoglycoside_PTrfase"/>
</dbReference>
<dbReference type="InterPro" id="IPR027417">
    <property type="entry name" value="P-loop_NTPase"/>
</dbReference>
<dbReference type="PANTHER" id="PTHR43883">
    <property type="entry name" value="SLR0207 PROTEIN"/>
    <property type="match status" value="1"/>
</dbReference>
<proteinExistence type="predicted"/>
<evidence type="ECO:0000313" key="3">
    <source>
        <dbReference type="Proteomes" id="UP000198893"/>
    </source>
</evidence>
<gene>
    <name evidence="2" type="ORF">SAMN04490248_1544</name>
</gene>
<keyword evidence="3" id="KW-1185">Reference proteome</keyword>
<organism evidence="2 3">
    <name type="scientific">Salinihabitans flavidus</name>
    <dbReference type="NCBI Taxonomy" id="569882"/>
    <lineage>
        <taxon>Bacteria</taxon>
        <taxon>Pseudomonadati</taxon>
        <taxon>Pseudomonadota</taxon>
        <taxon>Alphaproteobacteria</taxon>
        <taxon>Rhodobacterales</taxon>
        <taxon>Roseobacteraceae</taxon>
        <taxon>Salinihabitans</taxon>
    </lineage>
</organism>
<dbReference type="EMBL" id="FODS01000054">
    <property type="protein sequence ID" value="SEP25127.1"/>
    <property type="molecule type" value="Genomic_DNA"/>
</dbReference>
<dbReference type="AlphaFoldDB" id="A0A1H8WCG4"/>
<dbReference type="RefSeq" id="WP_093120784.1">
    <property type="nucleotide sequence ID" value="NZ_FODS01000054.1"/>
</dbReference>
<dbReference type="Gene3D" id="3.40.50.300">
    <property type="entry name" value="P-loop containing nucleotide triphosphate hydrolases"/>
    <property type="match status" value="1"/>
</dbReference>
<accession>A0A1H8WCG4</accession>
<sequence length="515" mass="56399">MRQEDQETTRAFLSDPHSYGITDTVERIDTHISHLFLAGNQVFKLKRAVRLPYLDFSTPEQRLAACETELRLNRRTAPELYLGVRRITAGANGPEFDGSGALLDAVVEMRRFDQDALFESMAQRGTLTSRYLDELAQEITALHANARVDDDADGVDNIRSVLRVNAEAFRHSSVFAKADIARLVAAFNGALETHAARLDARARTGQIRRCHGDLHLRNICLYEGRVQLFDCLEFNDALATVDVFYDLAFLVMDLCHRGLRREASQVVNRYCDASGQEDGYVLMPFFMALRAAVRAHVIATQAETEARERDRLAEEACAYFDLAEHLLVPAPARLVALGGLSGSGKSTFAAALAPHLGPAPGARVIGSDRTRKAMFDTASDQPLPPEAYSAEVSARVYTVIAARSKRLLADGVTVIVEAVHDRAEDRARIATVAAATGAPFDGFWLQADPEALHARLKIRDPGASDADAQVLANQLARAPKSTDWQPVSTAGTVTDSLTGILAIVTESRGKPFHRH</sequence>
<reference evidence="2 3" key="1">
    <citation type="submission" date="2016-10" db="EMBL/GenBank/DDBJ databases">
        <authorList>
            <person name="de Groot N.N."/>
        </authorList>
    </citation>
    <scope>NUCLEOTIDE SEQUENCE [LARGE SCALE GENOMIC DNA]</scope>
    <source>
        <strain evidence="2 3">DSM 27842</strain>
    </source>
</reference>
<dbReference type="Proteomes" id="UP000198893">
    <property type="component" value="Unassembled WGS sequence"/>
</dbReference>
<dbReference type="SUPFAM" id="SSF52540">
    <property type="entry name" value="P-loop containing nucleoside triphosphate hydrolases"/>
    <property type="match status" value="1"/>
</dbReference>
<name>A0A1H8WCG4_9RHOB</name>
<evidence type="ECO:0000313" key="2">
    <source>
        <dbReference type="EMBL" id="SEP25127.1"/>
    </source>
</evidence>